<dbReference type="InterPro" id="IPR053848">
    <property type="entry name" value="IMS_HHH_1"/>
</dbReference>
<dbReference type="PROSITE" id="PS50173">
    <property type="entry name" value="UMUC"/>
    <property type="match status" value="1"/>
</dbReference>
<dbReference type="SUPFAM" id="SSF56672">
    <property type="entry name" value="DNA/RNA polymerases"/>
    <property type="match status" value="1"/>
</dbReference>
<dbReference type="EMBL" id="HBHW01040479">
    <property type="protein sequence ID" value="CAE0063067.1"/>
    <property type="molecule type" value="Transcribed_RNA"/>
</dbReference>
<dbReference type="InterPro" id="IPR036775">
    <property type="entry name" value="DNA_pol_Y-fam_lit_finger_sf"/>
</dbReference>
<dbReference type="Pfam" id="PF11799">
    <property type="entry name" value="IMS_C"/>
    <property type="match status" value="1"/>
</dbReference>
<proteinExistence type="inferred from homology"/>
<dbReference type="GO" id="GO:0006281">
    <property type="term" value="P:DNA repair"/>
    <property type="evidence" value="ECO:0007669"/>
    <property type="project" value="InterPro"/>
</dbReference>
<dbReference type="SUPFAM" id="SSF100879">
    <property type="entry name" value="Lesion bypass DNA polymerase (Y-family), little finger domain"/>
    <property type="match status" value="1"/>
</dbReference>
<comment type="similarity">
    <text evidence="1">Belongs to the DNA polymerase type-Y family.</text>
</comment>
<dbReference type="InterPro" id="IPR043128">
    <property type="entry name" value="Rev_trsase/Diguanyl_cyclase"/>
</dbReference>
<dbReference type="FunFam" id="3.40.1170.60:FF:000006">
    <property type="entry name" value="DNA polymerase iota"/>
    <property type="match status" value="1"/>
</dbReference>
<dbReference type="Gene3D" id="3.30.160.60">
    <property type="entry name" value="Classic Zinc Finger"/>
    <property type="match status" value="1"/>
</dbReference>
<evidence type="ECO:0000259" key="3">
    <source>
        <dbReference type="PROSITE" id="PS50173"/>
    </source>
</evidence>
<dbReference type="Gene3D" id="3.30.70.270">
    <property type="match status" value="1"/>
</dbReference>
<dbReference type="PANTHER" id="PTHR46404">
    <property type="entry name" value="DNA POLYMERASE IOTA"/>
    <property type="match status" value="1"/>
</dbReference>
<dbReference type="Pfam" id="PF21999">
    <property type="entry name" value="IMS_HHH_1"/>
    <property type="match status" value="1"/>
</dbReference>
<dbReference type="Pfam" id="PF00817">
    <property type="entry name" value="IMS"/>
    <property type="match status" value="1"/>
</dbReference>
<dbReference type="InterPro" id="IPR017961">
    <property type="entry name" value="DNA_pol_Y-fam_little_finger"/>
</dbReference>
<evidence type="ECO:0000313" key="4">
    <source>
        <dbReference type="EMBL" id="CAE0063067.1"/>
    </source>
</evidence>
<name>A0A7S3ENM2_9RHOD</name>
<dbReference type="PANTHER" id="PTHR46404:SF1">
    <property type="entry name" value="DNA POLYMERASE IOTA"/>
    <property type="match status" value="1"/>
</dbReference>
<dbReference type="AlphaFoldDB" id="A0A7S3ENM2"/>
<dbReference type="Gene3D" id="3.40.1170.60">
    <property type="match status" value="1"/>
</dbReference>
<reference evidence="4" key="1">
    <citation type="submission" date="2021-01" db="EMBL/GenBank/DDBJ databases">
        <authorList>
            <person name="Corre E."/>
            <person name="Pelletier E."/>
            <person name="Niang G."/>
            <person name="Scheremetjew M."/>
            <person name="Finn R."/>
            <person name="Kale V."/>
            <person name="Holt S."/>
            <person name="Cochrane G."/>
            <person name="Meng A."/>
            <person name="Brown T."/>
            <person name="Cohen L."/>
        </authorList>
    </citation>
    <scope>NUCLEOTIDE SEQUENCE</scope>
    <source>
        <strain evidence="4">CCMP 769</strain>
    </source>
</reference>
<dbReference type="Gene3D" id="1.10.150.20">
    <property type="entry name" value="5' to 3' exonuclease, C-terminal subdomain"/>
    <property type="match status" value="1"/>
</dbReference>
<gene>
    <name evidence="4" type="ORF">RMAR00112_LOCUS31138</name>
</gene>
<evidence type="ECO:0000256" key="2">
    <source>
        <dbReference type="ARBA" id="ARBA00022634"/>
    </source>
</evidence>
<sequence length="482" mass="53267">MEVGKQEKLLKESHRAAVHGDAEDGDDHVAPVSATFMTAVEPVATDRVVIAIDLDCFYAQVEIVAKPELREKPVAVTQQHIIVTCNYIARKFGCRKLMSTADAVKSCPELILINGEDLTRYRAANELVHQAVRGVCGLNTRIEKLGLDEFFIDATHIVNETIKSKSYNYNFEGFVYPAMDQLFEGSNAEDVETERALMVGSQLASRLRAKILEDSELTCCAGVASNKMLAKLAANMNKPNSQTSLMPGVAGSYVSDLPLRKLPGVGWKASHEFRQIFGDEVKTAGHLRSAYNLPQLENLLGSKRAAWLWDLARGEDRTEVKNTIATKIVSVEDSFKSAKTWGEVQDLTLKLCGELKDRLKIDAELHPGRRASTLRVVFRKAKRNRESRSTPFPDLEVDALQHSMIHVLKASGIAEPFHLTLLGVGACNFVNLVPQPGTGRLIDFFSRKQLAKAPECPICNRPLSGKSNADLNQHIDTCLEQS</sequence>
<dbReference type="Gene3D" id="3.30.1490.100">
    <property type="entry name" value="DNA polymerase, Y-family, little finger domain"/>
    <property type="match status" value="1"/>
</dbReference>
<evidence type="ECO:0000256" key="1">
    <source>
        <dbReference type="ARBA" id="ARBA00010945"/>
    </source>
</evidence>
<organism evidence="4">
    <name type="scientific">Rhodosorus marinus</name>
    <dbReference type="NCBI Taxonomy" id="101924"/>
    <lineage>
        <taxon>Eukaryota</taxon>
        <taxon>Rhodophyta</taxon>
        <taxon>Stylonematophyceae</taxon>
        <taxon>Stylonematales</taxon>
        <taxon>Stylonemataceae</taxon>
        <taxon>Rhodosorus</taxon>
    </lineage>
</organism>
<feature type="domain" description="UmuC" evidence="3">
    <location>
        <begin position="49"/>
        <end position="266"/>
    </location>
</feature>
<dbReference type="GO" id="GO:0003684">
    <property type="term" value="F:damaged DNA binding"/>
    <property type="evidence" value="ECO:0007669"/>
    <property type="project" value="InterPro"/>
</dbReference>
<dbReference type="InterPro" id="IPR043502">
    <property type="entry name" value="DNA/RNA_pol_sf"/>
</dbReference>
<protein>
    <recommendedName>
        <fullName evidence="3">UmuC domain-containing protein</fullName>
    </recommendedName>
</protein>
<dbReference type="InterPro" id="IPR001126">
    <property type="entry name" value="UmuC"/>
</dbReference>
<keyword evidence="2" id="KW-0237">DNA synthesis</keyword>
<dbReference type="GO" id="GO:0003887">
    <property type="term" value="F:DNA-directed DNA polymerase activity"/>
    <property type="evidence" value="ECO:0007669"/>
    <property type="project" value="InterPro"/>
</dbReference>
<accession>A0A7S3ENM2</accession>